<proteinExistence type="predicted"/>
<dbReference type="RefSeq" id="WP_229961313.1">
    <property type="nucleotide sequence ID" value="NZ_JAJJWI010000011.1"/>
</dbReference>
<dbReference type="EMBL" id="JBHUHV010000059">
    <property type="protein sequence ID" value="MFD2069350.1"/>
    <property type="molecule type" value="Genomic_DNA"/>
</dbReference>
<comment type="caution">
    <text evidence="2">The sequence shown here is derived from an EMBL/GenBank/DDBJ whole genome shotgun (WGS) entry which is preliminary data.</text>
</comment>
<protein>
    <submittedName>
        <fullName evidence="2">Uncharacterized protein</fullName>
    </submittedName>
</protein>
<keyword evidence="1" id="KW-0812">Transmembrane</keyword>
<keyword evidence="1" id="KW-0472">Membrane</keyword>
<accession>A0ABW4X4S6</accession>
<feature type="transmembrane region" description="Helical" evidence="1">
    <location>
        <begin position="6"/>
        <end position="24"/>
    </location>
</feature>
<gene>
    <name evidence="2" type="ORF">ACFSKU_20875</name>
</gene>
<evidence type="ECO:0000256" key="1">
    <source>
        <dbReference type="SAM" id="Phobius"/>
    </source>
</evidence>
<sequence length="124" mass="14279">MRMNIYIVIGILIIAIGTFIMYVGSGKSSDKSQKEILEKFEETQHKIDALKSSPNTNSKEIAKIEDEFNEWANDFIKTKDLKKLDLEKKGLDVKSNRIVLSSKWKPQLDSFFSSLKSMIDVYRV</sequence>
<evidence type="ECO:0000313" key="3">
    <source>
        <dbReference type="Proteomes" id="UP001597369"/>
    </source>
</evidence>
<organism evidence="2 3">
    <name type="scientific">Pontibacter silvestris</name>
    <dbReference type="NCBI Taxonomy" id="2305183"/>
    <lineage>
        <taxon>Bacteria</taxon>
        <taxon>Pseudomonadati</taxon>
        <taxon>Bacteroidota</taxon>
        <taxon>Cytophagia</taxon>
        <taxon>Cytophagales</taxon>
        <taxon>Hymenobacteraceae</taxon>
        <taxon>Pontibacter</taxon>
    </lineage>
</organism>
<name>A0ABW4X4S6_9BACT</name>
<reference evidence="3" key="1">
    <citation type="journal article" date="2019" name="Int. J. Syst. Evol. Microbiol.">
        <title>The Global Catalogue of Microorganisms (GCM) 10K type strain sequencing project: providing services to taxonomists for standard genome sequencing and annotation.</title>
        <authorList>
            <consortium name="The Broad Institute Genomics Platform"/>
            <consortium name="The Broad Institute Genome Sequencing Center for Infectious Disease"/>
            <person name="Wu L."/>
            <person name="Ma J."/>
        </authorList>
    </citation>
    <scope>NUCLEOTIDE SEQUENCE [LARGE SCALE GENOMIC DNA]</scope>
    <source>
        <strain evidence="3">JCM 16545</strain>
    </source>
</reference>
<dbReference type="Gene3D" id="1.20.5.1500">
    <property type="match status" value="1"/>
</dbReference>
<keyword evidence="1" id="KW-1133">Transmembrane helix</keyword>
<keyword evidence="3" id="KW-1185">Reference proteome</keyword>
<evidence type="ECO:0000313" key="2">
    <source>
        <dbReference type="EMBL" id="MFD2069350.1"/>
    </source>
</evidence>
<dbReference type="Proteomes" id="UP001597369">
    <property type="component" value="Unassembled WGS sequence"/>
</dbReference>